<organism evidence="7 8">
    <name type="scientific">Nannocystis pusilla</name>
    <dbReference type="NCBI Taxonomy" id="889268"/>
    <lineage>
        <taxon>Bacteria</taxon>
        <taxon>Pseudomonadati</taxon>
        <taxon>Myxococcota</taxon>
        <taxon>Polyangia</taxon>
        <taxon>Nannocystales</taxon>
        <taxon>Nannocystaceae</taxon>
        <taxon>Nannocystis</taxon>
    </lineage>
</organism>
<dbReference type="Gene3D" id="1.25.40.10">
    <property type="entry name" value="Tetratricopeptide repeat domain"/>
    <property type="match status" value="2"/>
</dbReference>
<sequence>MSPVDSDDPANHPLGAPPRMLAGVEGRVVKALIRSKLFADDAQPVRIDRFVVLRLQGTGATGVVYAAYDERLDRKIAIKLLRSDHAHASAQERLLREARALARLSHPNVVAVHEVGTFDDRVFIAMEFVDGPTLADWLTQRPRGWREVRDIFVQAGRGLAAAHAAGLVHRDFKPANVLVGSDGRVRVLDFGLVHAGEATLPDATLEAPAAAQGDDSLTTTTRRCVGTPGYMAAEQFRGLPADARSDQFGFCASLYEGLYGVRPFATGDMKGLQEAVCAGAVDEAPRGRRVPRWLRRVLLRGLSPAPEARWPSMDALLAQLERRPWQWIRAGLLALAAVVVVALWRSPAVGACDESGDAFVDVWGPAQQQRIAAAFRASGTGYADDAWLAVRRSTDDYTRQWRDMRRAACEETMLTHAQSPATMNLRMACLDRRRAELAALLRLWAREPVAPASQVQRATTAVAELQPLALCEDVEALRRGFEPPPPPLAASVARLREQLLAAHALEVAGDYRAARAAAAAAVTAARALAYPPVVAEALYQRGRSEAALDDGPAAAATLEEAAEAAEAAGHDALKAQAWALLIRVTALANDDPARAHGWYRLARAAAERSGDRGALRAEALEGEGLALFAESRFEAALAVQREVLALRERVLGPRHLKLARTFIHLANTLDAQGDKPAALELYERAAALQTEHLGPRHPEVAVSLFDLALVAIDLGALARAEEVLAQVRSIDLEAHGERSQRAAQIDLATAALREQQGAFAEALAAADAAVTVLAALVPGHREYATALATRGTLLFRLGRAGEALTDYQRACALWQRSADAEGAAMCASDEGEALLALGQADAALARFSASRAGLADIHPDDHELLAYPLHGEGAALLALGRAEEAVPPLRRALHIRSRGPADPLERAETTWALARALAALDAVAEAAALGREAHATFTALGSRGDLRRAELERWPLLAGGPR</sequence>
<keyword evidence="1" id="KW-0808">Transferase</keyword>
<keyword evidence="4" id="KW-0067">ATP-binding</keyword>
<dbReference type="PANTHER" id="PTHR43289:SF6">
    <property type="entry name" value="SERINE_THREONINE-PROTEIN KINASE NEKL-3"/>
    <property type="match status" value="1"/>
</dbReference>
<dbReference type="PANTHER" id="PTHR43289">
    <property type="entry name" value="MITOGEN-ACTIVATED PROTEIN KINASE KINASE KINASE 20-RELATED"/>
    <property type="match status" value="1"/>
</dbReference>
<accession>A0ABS7U3A8</accession>
<dbReference type="InterPro" id="IPR008271">
    <property type="entry name" value="Ser/Thr_kinase_AS"/>
</dbReference>
<evidence type="ECO:0000256" key="5">
    <source>
        <dbReference type="PROSITE-ProRule" id="PRU00339"/>
    </source>
</evidence>
<evidence type="ECO:0000313" key="7">
    <source>
        <dbReference type="EMBL" id="MBZ5714919.1"/>
    </source>
</evidence>
<comment type="caution">
    <text evidence="7">The sequence shown here is derived from an EMBL/GenBank/DDBJ whole genome shotgun (WGS) entry which is preliminary data.</text>
</comment>
<dbReference type="PROSITE" id="PS50005">
    <property type="entry name" value="TPR"/>
    <property type="match status" value="1"/>
</dbReference>
<dbReference type="SUPFAM" id="SSF48452">
    <property type="entry name" value="TPR-like"/>
    <property type="match status" value="3"/>
</dbReference>
<dbReference type="Proteomes" id="UP001139031">
    <property type="component" value="Unassembled WGS sequence"/>
</dbReference>
<evidence type="ECO:0000256" key="3">
    <source>
        <dbReference type="ARBA" id="ARBA00022777"/>
    </source>
</evidence>
<dbReference type="InterPro" id="IPR011009">
    <property type="entry name" value="Kinase-like_dom_sf"/>
</dbReference>
<dbReference type="SUPFAM" id="SSF56112">
    <property type="entry name" value="Protein kinase-like (PK-like)"/>
    <property type="match status" value="1"/>
</dbReference>
<dbReference type="PROSITE" id="PS50011">
    <property type="entry name" value="PROTEIN_KINASE_DOM"/>
    <property type="match status" value="1"/>
</dbReference>
<feature type="repeat" description="TPR" evidence="5">
    <location>
        <begin position="659"/>
        <end position="692"/>
    </location>
</feature>
<feature type="domain" description="Protein kinase" evidence="6">
    <location>
        <begin position="50"/>
        <end position="326"/>
    </location>
</feature>
<dbReference type="CDD" id="cd14014">
    <property type="entry name" value="STKc_PknB_like"/>
    <property type="match status" value="1"/>
</dbReference>
<dbReference type="RefSeq" id="WP_224196651.1">
    <property type="nucleotide sequence ID" value="NZ_JAIRAU010000052.1"/>
</dbReference>
<dbReference type="InterPro" id="IPR000719">
    <property type="entry name" value="Prot_kinase_dom"/>
</dbReference>
<evidence type="ECO:0000259" key="6">
    <source>
        <dbReference type="PROSITE" id="PS50011"/>
    </source>
</evidence>
<keyword evidence="3 7" id="KW-0418">Kinase</keyword>
<dbReference type="InterPro" id="IPR011990">
    <property type="entry name" value="TPR-like_helical_dom_sf"/>
</dbReference>
<proteinExistence type="predicted"/>
<dbReference type="Gene3D" id="1.10.510.10">
    <property type="entry name" value="Transferase(Phosphotransferase) domain 1"/>
    <property type="match status" value="1"/>
</dbReference>
<dbReference type="Gene3D" id="3.30.200.20">
    <property type="entry name" value="Phosphorylase Kinase, domain 1"/>
    <property type="match status" value="1"/>
</dbReference>
<evidence type="ECO:0000256" key="4">
    <source>
        <dbReference type="ARBA" id="ARBA00022840"/>
    </source>
</evidence>
<protein>
    <submittedName>
        <fullName evidence="7">Serine/threonine-protein kinase</fullName>
    </submittedName>
</protein>
<keyword evidence="2" id="KW-0547">Nucleotide-binding</keyword>
<dbReference type="PROSITE" id="PS00108">
    <property type="entry name" value="PROTEIN_KINASE_ST"/>
    <property type="match status" value="1"/>
</dbReference>
<dbReference type="SMART" id="SM00028">
    <property type="entry name" value="TPR"/>
    <property type="match status" value="5"/>
</dbReference>
<reference evidence="7" key="1">
    <citation type="submission" date="2021-08" db="EMBL/GenBank/DDBJ databases">
        <authorList>
            <person name="Stevens D.C."/>
        </authorList>
    </citation>
    <scope>NUCLEOTIDE SEQUENCE</scope>
    <source>
        <strain evidence="7">DSM 53165</strain>
    </source>
</reference>
<dbReference type="EMBL" id="JAIRAU010000052">
    <property type="protein sequence ID" value="MBZ5714919.1"/>
    <property type="molecule type" value="Genomic_DNA"/>
</dbReference>
<dbReference type="InterPro" id="IPR019734">
    <property type="entry name" value="TPR_rpt"/>
</dbReference>
<dbReference type="Pfam" id="PF00069">
    <property type="entry name" value="Pkinase"/>
    <property type="match status" value="1"/>
</dbReference>
<name>A0ABS7U3A8_9BACT</name>
<evidence type="ECO:0000256" key="2">
    <source>
        <dbReference type="ARBA" id="ARBA00022741"/>
    </source>
</evidence>
<keyword evidence="8" id="KW-1185">Reference proteome</keyword>
<evidence type="ECO:0000313" key="8">
    <source>
        <dbReference type="Proteomes" id="UP001139031"/>
    </source>
</evidence>
<dbReference type="Pfam" id="PF13424">
    <property type="entry name" value="TPR_12"/>
    <property type="match status" value="1"/>
</dbReference>
<evidence type="ECO:0000256" key="1">
    <source>
        <dbReference type="ARBA" id="ARBA00022679"/>
    </source>
</evidence>
<gene>
    <name evidence="7" type="ORF">K7C98_37275</name>
</gene>
<dbReference type="GO" id="GO:0016301">
    <property type="term" value="F:kinase activity"/>
    <property type="evidence" value="ECO:0007669"/>
    <property type="project" value="UniProtKB-KW"/>
</dbReference>
<keyword evidence="5" id="KW-0802">TPR repeat</keyword>